<comment type="similarity">
    <text evidence="1">Belongs to the transglycosylase Slt family.</text>
</comment>
<dbReference type="SUPFAM" id="SSF53955">
    <property type="entry name" value="Lysozyme-like"/>
    <property type="match status" value="1"/>
</dbReference>
<comment type="caution">
    <text evidence="5">The sequence shown here is derived from an EMBL/GenBank/DDBJ whole genome shotgun (WGS) entry which is preliminary data.</text>
</comment>
<dbReference type="Gene3D" id="1.25.20.10">
    <property type="entry name" value="Bacterial muramidases"/>
    <property type="match status" value="1"/>
</dbReference>
<proteinExistence type="inferred from homology"/>
<dbReference type="GO" id="GO:0042597">
    <property type="term" value="C:periplasmic space"/>
    <property type="evidence" value="ECO:0007669"/>
    <property type="project" value="InterPro"/>
</dbReference>
<dbReference type="Gene3D" id="1.10.530.10">
    <property type="match status" value="1"/>
</dbReference>
<keyword evidence="6" id="KW-1185">Reference proteome</keyword>
<gene>
    <name evidence="5" type="ORF">HNP71_000725</name>
</gene>
<dbReference type="GO" id="GO:0008933">
    <property type="term" value="F:peptidoglycan lytic transglycosylase activity"/>
    <property type="evidence" value="ECO:0007669"/>
    <property type="project" value="InterPro"/>
</dbReference>
<dbReference type="PROSITE" id="PS00922">
    <property type="entry name" value="TRANSGLYCOSYLASE"/>
    <property type="match status" value="1"/>
</dbReference>
<reference evidence="5 6" key="1">
    <citation type="submission" date="2020-08" db="EMBL/GenBank/DDBJ databases">
        <title>Genomic Encyclopedia of Type Strains, Phase IV (KMG-IV): sequencing the most valuable type-strain genomes for metagenomic binning, comparative biology and taxonomic classification.</title>
        <authorList>
            <person name="Goeker M."/>
        </authorList>
    </citation>
    <scope>NUCLEOTIDE SEQUENCE [LARGE SCALE GENOMIC DNA]</scope>
    <source>
        <strain evidence="5 6">DSM 27026</strain>
    </source>
</reference>
<dbReference type="SUPFAM" id="SSF48435">
    <property type="entry name" value="Bacterial muramidases"/>
    <property type="match status" value="1"/>
</dbReference>
<comment type="similarity">
    <text evidence="2">Belongs to the virb1 family.</text>
</comment>
<dbReference type="Proteomes" id="UP000553706">
    <property type="component" value="Unassembled WGS sequence"/>
</dbReference>
<dbReference type="CDD" id="cd13401">
    <property type="entry name" value="Slt70-like"/>
    <property type="match status" value="1"/>
</dbReference>
<feature type="domain" description="Transglycosylase SLT" evidence="4">
    <location>
        <begin position="329"/>
        <end position="432"/>
    </location>
</feature>
<dbReference type="InterPro" id="IPR000189">
    <property type="entry name" value="Transglyc_AS"/>
</dbReference>
<dbReference type="AlphaFoldDB" id="A0A840VCB2"/>
<name>A0A840VCB2_9PROT</name>
<evidence type="ECO:0000256" key="3">
    <source>
        <dbReference type="ARBA" id="ARBA00022729"/>
    </source>
</evidence>
<dbReference type="PANTHER" id="PTHR37423:SF2">
    <property type="entry name" value="MEMBRANE-BOUND LYTIC MUREIN TRANSGLYCOSYLASE C"/>
    <property type="match status" value="1"/>
</dbReference>
<dbReference type="GO" id="GO:0016020">
    <property type="term" value="C:membrane"/>
    <property type="evidence" value="ECO:0007669"/>
    <property type="project" value="InterPro"/>
</dbReference>
<organism evidence="5 6">
    <name type="scientific">Acidocella aromatica</name>
    <dbReference type="NCBI Taxonomy" id="1303579"/>
    <lineage>
        <taxon>Bacteria</taxon>
        <taxon>Pseudomonadati</taxon>
        <taxon>Pseudomonadota</taxon>
        <taxon>Alphaproteobacteria</taxon>
        <taxon>Acetobacterales</taxon>
        <taxon>Acidocellaceae</taxon>
        <taxon>Acidocella</taxon>
    </lineage>
</organism>
<dbReference type="GO" id="GO:0004553">
    <property type="term" value="F:hydrolase activity, hydrolyzing O-glycosyl compounds"/>
    <property type="evidence" value="ECO:0007669"/>
    <property type="project" value="InterPro"/>
</dbReference>
<evidence type="ECO:0000313" key="5">
    <source>
        <dbReference type="EMBL" id="MBB5372487.1"/>
    </source>
</evidence>
<dbReference type="InterPro" id="IPR008939">
    <property type="entry name" value="Lytic_TGlycosylase_superhlx_U"/>
</dbReference>
<dbReference type="InterPro" id="IPR008258">
    <property type="entry name" value="Transglycosylase_SLT_dom_1"/>
</dbReference>
<protein>
    <submittedName>
        <fullName evidence="5">Soluble lytic murein transglycosylase-like protein</fullName>
    </submittedName>
</protein>
<evidence type="ECO:0000256" key="2">
    <source>
        <dbReference type="ARBA" id="ARBA00009387"/>
    </source>
</evidence>
<sequence length="492" mass="52712">MNGDSVAYAVPRNAPSGDVEITLPQPLAPSDVALYQRILQLQDNGAYAEADHLIGRLGDTSLLGSVLAARYMSADYVTKPSELTAWWDKYSSEPEAADIYKLMQLKLHRAELPPAPRTALMPETTITPGAAAMPVFAPDSYIWHQRFVTGLNAWEHGDISTALSIFASTAQIPGISDDDRAASQFWAARAALRLQQPEQYLNWLHQAAWANTTFYGMLAGKLLGQGFGPTGISATLTEADVLAVDAIPEGHRAFALIQIGEPEQAALALRALWPQMQSNPALARSVMAVAARAGLVDVTVAIAGTMPSPVDEIAGARLPLPSLHPSGGFTVDPSLVYALTRTESGFDAHAVSRCGARGLMQLMPETATMVRRTQGVDGSLADPSANLAMGQAYLRYLGGQPGVNNNLLAVLASYNAGPNAAASWSTQVQDTSDPLLFIESIPNNETRRYVRQVLADSWLYAEEIGSKPESLNDLAEGNFPQLNLNVYTAEAN</sequence>
<dbReference type="GO" id="GO:0000270">
    <property type="term" value="P:peptidoglycan metabolic process"/>
    <property type="evidence" value="ECO:0007669"/>
    <property type="project" value="InterPro"/>
</dbReference>
<dbReference type="EMBL" id="JACHFJ010000002">
    <property type="protein sequence ID" value="MBB5372487.1"/>
    <property type="molecule type" value="Genomic_DNA"/>
</dbReference>
<evidence type="ECO:0000313" key="6">
    <source>
        <dbReference type="Proteomes" id="UP000553706"/>
    </source>
</evidence>
<dbReference type="Pfam" id="PF01464">
    <property type="entry name" value="SLT"/>
    <property type="match status" value="1"/>
</dbReference>
<keyword evidence="3" id="KW-0732">Signal</keyword>
<evidence type="ECO:0000256" key="1">
    <source>
        <dbReference type="ARBA" id="ARBA00007734"/>
    </source>
</evidence>
<dbReference type="InterPro" id="IPR023346">
    <property type="entry name" value="Lysozyme-like_dom_sf"/>
</dbReference>
<dbReference type="RefSeq" id="WP_246344049.1">
    <property type="nucleotide sequence ID" value="NZ_JACHFJ010000002.1"/>
</dbReference>
<accession>A0A840VCB2</accession>
<evidence type="ECO:0000259" key="4">
    <source>
        <dbReference type="Pfam" id="PF01464"/>
    </source>
</evidence>
<dbReference type="PANTHER" id="PTHR37423">
    <property type="entry name" value="SOLUBLE LYTIC MUREIN TRANSGLYCOSYLASE-RELATED"/>
    <property type="match status" value="1"/>
</dbReference>